<evidence type="ECO:0000256" key="5">
    <source>
        <dbReference type="ARBA" id="ARBA00022801"/>
    </source>
</evidence>
<protein>
    <submittedName>
        <fullName evidence="12">Lipoprotein-anchoring transpeptidase ErfK/SrfK</fullName>
    </submittedName>
</protein>
<name>A0A1H3N9E4_9RHOB</name>
<evidence type="ECO:0000256" key="8">
    <source>
        <dbReference type="ARBA" id="ARBA00023316"/>
    </source>
</evidence>
<sequence length="237" mass="25980">MRPQYVHLRCLAGLLAALALAACSTETTRFNPLTDVLTPLPGVDAETQAMYASVPDGDITVPAVPPKYLSDGKARQLVDYSTSEPTGTIIVDPYARLLYHVQEGDKAMRYSIAVGEAGYGFSGTARVAYVRKWPGWTPTQNMIRREPEKFQQYADGVEGGLENPLGARALYLYRGGRDTFYRIHGTPSPWTIGHQASSGCIRMFNQDVMHLAERVRDGARVVVLTEAQSNAGNEVDV</sequence>
<dbReference type="PROSITE" id="PS51257">
    <property type="entry name" value="PROKAR_LIPOPROTEIN"/>
    <property type="match status" value="1"/>
</dbReference>
<feature type="active site" description="Nucleophile" evidence="9">
    <location>
        <position position="200"/>
    </location>
</feature>
<evidence type="ECO:0000256" key="7">
    <source>
        <dbReference type="ARBA" id="ARBA00022984"/>
    </source>
</evidence>
<accession>A0A1H3N9E4</accession>
<evidence type="ECO:0000259" key="11">
    <source>
        <dbReference type="PROSITE" id="PS52029"/>
    </source>
</evidence>
<feature type="chain" id="PRO_5011501891" evidence="10">
    <location>
        <begin position="22"/>
        <end position="237"/>
    </location>
</feature>
<dbReference type="Proteomes" id="UP000199286">
    <property type="component" value="Unassembled WGS sequence"/>
</dbReference>
<dbReference type="GO" id="GO:0018104">
    <property type="term" value="P:peptidoglycan-protein cross-linking"/>
    <property type="evidence" value="ECO:0007669"/>
    <property type="project" value="TreeGrafter"/>
</dbReference>
<dbReference type="PROSITE" id="PS52029">
    <property type="entry name" value="LD_TPASE"/>
    <property type="match status" value="1"/>
</dbReference>
<dbReference type="OrthoDB" id="9795305at2"/>
<dbReference type="Gene3D" id="2.40.440.10">
    <property type="entry name" value="L,D-transpeptidase catalytic domain-like"/>
    <property type="match status" value="1"/>
</dbReference>
<evidence type="ECO:0000256" key="9">
    <source>
        <dbReference type="PROSITE-ProRule" id="PRU01373"/>
    </source>
</evidence>
<keyword evidence="10" id="KW-0732">Signal</keyword>
<dbReference type="EMBL" id="FNPF01000022">
    <property type="protein sequence ID" value="SDY85571.1"/>
    <property type="molecule type" value="Genomic_DNA"/>
</dbReference>
<keyword evidence="8 9" id="KW-0961">Cell wall biogenesis/degradation</keyword>
<feature type="active site" description="Proton donor/acceptor" evidence="9">
    <location>
        <position position="184"/>
    </location>
</feature>
<dbReference type="GO" id="GO:0008360">
    <property type="term" value="P:regulation of cell shape"/>
    <property type="evidence" value="ECO:0007669"/>
    <property type="project" value="UniProtKB-UniRule"/>
</dbReference>
<evidence type="ECO:0000256" key="10">
    <source>
        <dbReference type="SAM" id="SignalP"/>
    </source>
</evidence>
<evidence type="ECO:0000256" key="6">
    <source>
        <dbReference type="ARBA" id="ARBA00022960"/>
    </source>
</evidence>
<evidence type="ECO:0000256" key="1">
    <source>
        <dbReference type="ARBA" id="ARBA00004752"/>
    </source>
</evidence>
<comment type="pathway">
    <text evidence="1 9">Cell wall biogenesis; peptidoglycan biosynthesis.</text>
</comment>
<feature type="signal peptide" evidence="10">
    <location>
        <begin position="1"/>
        <end position="21"/>
    </location>
</feature>
<dbReference type="UniPathway" id="UPA00219"/>
<keyword evidence="3" id="KW-0328">Glycosyltransferase</keyword>
<dbReference type="Pfam" id="PF03734">
    <property type="entry name" value="YkuD"/>
    <property type="match status" value="1"/>
</dbReference>
<organism evidence="12 13">
    <name type="scientific">Citreimonas salinaria</name>
    <dbReference type="NCBI Taxonomy" id="321339"/>
    <lineage>
        <taxon>Bacteria</taxon>
        <taxon>Pseudomonadati</taxon>
        <taxon>Pseudomonadota</taxon>
        <taxon>Alphaproteobacteria</taxon>
        <taxon>Rhodobacterales</taxon>
        <taxon>Roseobacteraceae</taxon>
        <taxon>Citreimonas</taxon>
    </lineage>
</organism>
<keyword evidence="4" id="KW-0808">Transferase</keyword>
<keyword evidence="7 9" id="KW-0573">Peptidoglycan synthesis</keyword>
<dbReference type="STRING" id="321339.SAMN05444340_1224"/>
<dbReference type="GO" id="GO:0071555">
    <property type="term" value="P:cell wall organization"/>
    <property type="evidence" value="ECO:0007669"/>
    <property type="project" value="UniProtKB-UniRule"/>
</dbReference>
<feature type="domain" description="L,D-TPase catalytic" evidence="11">
    <location>
        <begin position="87"/>
        <end position="224"/>
    </location>
</feature>
<dbReference type="RefSeq" id="WP_089885786.1">
    <property type="nucleotide sequence ID" value="NZ_FNPF01000022.1"/>
</dbReference>
<keyword evidence="5" id="KW-0378">Hydrolase</keyword>
<dbReference type="InterPro" id="IPR005490">
    <property type="entry name" value="LD_TPept_cat_dom"/>
</dbReference>
<comment type="similarity">
    <text evidence="2">Belongs to the YkuD family.</text>
</comment>
<evidence type="ECO:0000256" key="3">
    <source>
        <dbReference type="ARBA" id="ARBA00022676"/>
    </source>
</evidence>
<dbReference type="AlphaFoldDB" id="A0A1H3N9E4"/>
<dbReference type="PANTHER" id="PTHR30582:SF24">
    <property type="entry name" value="L,D-TRANSPEPTIDASE ERFK_SRFK-RELATED"/>
    <property type="match status" value="1"/>
</dbReference>
<gene>
    <name evidence="12" type="ORF">SAMN05444340_1224</name>
</gene>
<dbReference type="CDD" id="cd16913">
    <property type="entry name" value="YkuD_like"/>
    <property type="match status" value="1"/>
</dbReference>
<proteinExistence type="inferred from homology"/>
<evidence type="ECO:0000313" key="12">
    <source>
        <dbReference type="EMBL" id="SDY85571.1"/>
    </source>
</evidence>
<evidence type="ECO:0000313" key="13">
    <source>
        <dbReference type="Proteomes" id="UP000199286"/>
    </source>
</evidence>
<dbReference type="GO" id="GO:0071972">
    <property type="term" value="F:peptidoglycan L,D-transpeptidase activity"/>
    <property type="evidence" value="ECO:0007669"/>
    <property type="project" value="TreeGrafter"/>
</dbReference>
<keyword evidence="12" id="KW-0449">Lipoprotein</keyword>
<dbReference type="SUPFAM" id="SSF141523">
    <property type="entry name" value="L,D-transpeptidase catalytic domain-like"/>
    <property type="match status" value="1"/>
</dbReference>
<keyword evidence="6 9" id="KW-0133">Cell shape</keyword>
<evidence type="ECO:0000256" key="4">
    <source>
        <dbReference type="ARBA" id="ARBA00022679"/>
    </source>
</evidence>
<dbReference type="GO" id="GO:0016757">
    <property type="term" value="F:glycosyltransferase activity"/>
    <property type="evidence" value="ECO:0007669"/>
    <property type="project" value="UniProtKB-KW"/>
</dbReference>
<dbReference type="FunFam" id="2.40.440.10:FF:000002">
    <property type="entry name" value="L,D-transpeptidase ErfK/SrfK"/>
    <property type="match status" value="1"/>
</dbReference>
<dbReference type="PANTHER" id="PTHR30582">
    <property type="entry name" value="L,D-TRANSPEPTIDASE"/>
    <property type="match status" value="1"/>
</dbReference>
<keyword evidence="13" id="KW-1185">Reference proteome</keyword>
<reference evidence="12 13" key="1">
    <citation type="submission" date="2016-10" db="EMBL/GenBank/DDBJ databases">
        <authorList>
            <person name="de Groot N.N."/>
        </authorList>
    </citation>
    <scope>NUCLEOTIDE SEQUENCE [LARGE SCALE GENOMIC DNA]</scope>
    <source>
        <strain evidence="12 13">DSM 26880</strain>
    </source>
</reference>
<dbReference type="InterPro" id="IPR050979">
    <property type="entry name" value="LD-transpeptidase"/>
</dbReference>
<dbReference type="InterPro" id="IPR038063">
    <property type="entry name" value="Transpep_catalytic_dom"/>
</dbReference>
<evidence type="ECO:0000256" key="2">
    <source>
        <dbReference type="ARBA" id="ARBA00005992"/>
    </source>
</evidence>
<dbReference type="GO" id="GO:0005576">
    <property type="term" value="C:extracellular region"/>
    <property type="evidence" value="ECO:0007669"/>
    <property type="project" value="TreeGrafter"/>
</dbReference>